<dbReference type="GO" id="GO:0005783">
    <property type="term" value="C:endoplasmic reticulum"/>
    <property type="evidence" value="ECO:0007669"/>
    <property type="project" value="InterPro"/>
</dbReference>
<feature type="region of interest" description="Disordered" evidence="5">
    <location>
        <begin position="136"/>
        <end position="160"/>
    </location>
</feature>
<evidence type="ECO:0000256" key="1">
    <source>
        <dbReference type="ARBA" id="ARBA00004167"/>
    </source>
</evidence>
<feature type="transmembrane region" description="Helical" evidence="6">
    <location>
        <begin position="175"/>
        <end position="194"/>
    </location>
</feature>
<feature type="compositionally biased region" description="Basic and acidic residues" evidence="5">
    <location>
        <begin position="478"/>
        <end position="489"/>
    </location>
</feature>
<gene>
    <name evidence="7" type="ORF">AXF42_Ash016803</name>
</gene>
<accession>A0A2I0BAD7</accession>
<evidence type="ECO:0000256" key="6">
    <source>
        <dbReference type="SAM" id="Phobius"/>
    </source>
</evidence>
<comment type="subcellular location">
    <subcellularLocation>
        <location evidence="1">Membrane</location>
        <topology evidence="1">Single-pass membrane protein</topology>
    </subcellularLocation>
</comment>
<keyword evidence="4 6" id="KW-0472">Membrane</keyword>
<reference evidence="7 8" key="1">
    <citation type="journal article" date="2017" name="Nature">
        <title>The Apostasia genome and the evolution of orchids.</title>
        <authorList>
            <person name="Zhang G.Q."/>
            <person name="Liu K.W."/>
            <person name="Li Z."/>
            <person name="Lohaus R."/>
            <person name="Hsiao Y.Y."/>
            <person name="Niu S.C."/>
            <person name="Wang J.Y."/>
            <person name="Lin Y.C."/>
            <person name="Xu Q."/>
            <person name="Chen L.J."/>
            <person name="Yoshida K."/>
            <person name="Fujiwara S."/>
            <person name="Wang Z.W."/>
            <person name="Zhang Y.Q."/>
            <person name="Mitsuda N."/>
            <person name="Wang M."/>
            <person name="Liu G.H."/>
            <person name="Pecoraro L."/>
            <person name="Huang H.X."/>
            <person name="Xiao X.J."/>
            <person name="Lin M."/>
            <person name="Wu X.Y."/>
            <person name="Wu W.L."/>
            <person name="Chen Y.Y."/>
            <person name="Chang S.B."/>
            <person name="Sakamoto S."/>
            <person name="Ohme-Takagi M."/>
            <person name="Yagi M."/>
            <person name="Zeng S.J."/>
            <person name="Shen C.Y."/>
            <person name="Yeh C.M."/>
            <person name="Luo Y.B."/>
            <person name="Tsai W.C."/>
            <person name="Van de Peer Y."/>
            <person name="Liu Z.J."/>
        </authorList>
    </citation>
    <scope>NUCLEOTIDE SEQUENCE [LARGE SCALE GENOMIC DNA]</scope>
    <source>
        <strain evidence="8">cv. Shenzhen</strain>
        <tissue evidence="7">Stem</tissue>
    </source>
</reference>
<proteinExistence type="predicted"/>
<evidence type="ECO:0000313" key="8">
    <source>
        <dbReference type="Proteomes" id="UP000236161"/>
    </source>
</evidence>
<organism evidence="7 8">
    <name type="scientific">Apostasia shenzhenica</name>
    <dbReference type="NCBI Taxonomy" id="1088818"/>
    <lineage>
        <taxon>Eukaryota</taxon>
        <taxon>Viridiplantae</taxon>
        <taxon>Streptophyta</taxon>
        <taxon>Embryophyta</taxon>
        <taxon>Tracheophyta</taxon>
        <taxon>Spermatophyta</taxon>
        <taxon>Magnoliopsida</taxon>
        <taxon>Liliopsida</taxon>
        <taxon>Asparagales</taxon>
        <taxon>Orchidaceae</taxon>
        <taxon>Apostasioideae</taxon>
        <taxon>Apostasia</taxon>
    </lineage>
</organism>
<feature type="region of interest" description="Disordered" evidence="5">
    <location>
        <begin position="60"/>
        <end position="108"/>
    </location>
</feature>
<dbReference type="PANTHER" id="PTHR12883:SF0">
    <property type="entry name" value="PAT COMPLEX SUBUNIT CCDC47"/>
    <property type="match status" value="1"/>
</dbReference>
<protein>
    <recommendedName>
        <fullName evidence="9">Coiled-coil domain-containing protein 47</fullName>
    </recommendedName>
</protein>
<sequence>MAKPSSSRWLRIMSGFSSPSGDALLFFLAIFFFVSLLTHGISRISVLAAEFEGFDADDVEHEEEANEAFDPKFLKSSPLTPTSLTQTSFPESHHGPPPSSAAELPTDDASVSAEKPLASSAFELWDDEEFEGIPVHIADPTSESPSLASENPVGDGVGDGSAVNASNRQWRLSSYFIEILCISFLIIFIINYFIGKRQNELIALCWASQFATKDSIFDKNFSLLGTGDGKEDSPLLLKEGQDVFKFYASGRRYCQGLIATMELRSRHDLIARVMDLLLNKKDSITFGIVMNEDAMDHVVLAIARKKMARSMHKDAKDLHRFATVMATQSSGRRWVAEELMVVTESKEVAGDLMTDVVIDQVFGEKAFDKFGKGFISLHFTDQHPGSCKKLLLFKFALPHANNMVDLTRLITLVPYYIDLIGRYKLSIQARSKTEAPRAKAAQESLKEMQSARQEALQKRRAEKKRLIEEAEAKLSAEAVRRKEEKERARQMKKLGPKVRMLRSH</sequence>
<keyword evidence="8" id="KW-1185">Reference proteome</keyword>
<dbReference type="STRING" id="1088818.A0A2I0BAD7"/>
<dbReference type="InterPro" id="IPR012879">
    <property type="entry name" value="CCDC47"/>
</dbReference>
<evidence type="ECO:0000256" key="4">
    <source>
        <dbReference type="ARBA" id="ARBA00023136"/>
    </source>
</evidence>
<dbReference type="Proteomes" id="UP000236161">
    <property type="component" value="Unassembled WGS sequence"/>
</dbReference>
<dbReference type="OrthoDB" id="10039147at2759"/>
<dbReference type="GO" id="GO:0032469">
    <property type="term" value="P:endoplasmic reticulum calcium ion homeostasis"/>
    <property type="evidence" value="ECO:0007669"/>
    <property type="project" value="InterPro"/>
</dbReference>
<feature type="transmembrane region" description="Helical" evidence="6">
    <location>
        <begin position="23"/>
        <end position="41"/>
    </location>
</feature>
<feature type="region of interest" description="Disordered" evidence="5">
    <location>
        <begin position="478"/>
        <end position="504"/>
    </location>
</feature>
<dbReference type="Pfam" id="PF07946">
    <property type="entry name" value="CCDC47"/>
    <property type="match status" value="1"/>
</dbReference>
<evidence type="ECO:0000256" key="5">
    <source>
        <dbReference type="SAM" id="MobiDB-lite"/>
    </source>
</evidence>
<dbReference type="PANTHER" id="PTHR12883">
    <property type="entry name" value="ADIPOCYTE-SPECIFIC PROTEIN 4-RELATED"/>
    <property type="match status" value="1"/>
</dbReference>
<dbReference type="AlphaFoldDB" id="A0A2I0BAD7"/>
<keyword evidence="2 6" id="KW-0812">Transmembrane</keyword>
<evidence type="ECO:0000256" key="3">
    <source>
        <dbReference type="ARBA" id="ARBA00022989"/>
    </source>
</evidence>
<name>A0A2I0BAD7_9ASPA</name>
<dbReference type="GO" id="GO:0016020">
    <property type="term" value="C:membrane"/>
    <property type="evidence" value="ECO:0007669"/>
    <property type="project" value="UniProtKB-SubCell"/>
</dbReference>
<feature type="compositionally biased region" description="Low complexity" evidence="5">
    <location>
        <begin position="76"/>
        <end position="88"/>
    </location>
</feature>
<dbReference type="EMBL" id="KZ451900">
    <property type="protein sequence ID" value="PKA64772.1"/>
    <property type="molecule type" value="Genomic_DNA"/>
</dbReference>
<evidence type="ECO:0000256" key="2">
    <source>
        <dbReference type="ARBA" id="ARBA00022692"/>
    </source>
</evidence>
<feature type="compositionally biased region" description="Basic residues" evidence="5">
    <location>
        <begin position="490"/>
        <end position="504"/>
    </location>
</feature>
<keyword evidence="3 6" id="KW-1133">Transmembrane helix</keyword>
<evidence type="ECO:0000313" key="7">
    <source>
        <dbReference type="EMBL" id="PKA64772.1"/>
    </source>
</evidence>
<dbReference type="GO" id="GO:0005509">
    <property type="term" value="F:calcium ion binding"/>
    <property type="evidence" value="ECO:0007669"/>
    <property type="project" value="InterPro"/>
</dbReference>
<evidence type="ECO:0008006" key="9">
    <source>
        <dbReference type="Google" id="ProtNLM"/>
    </source>
</evidence>